<dbReference type="Pfam" id="PF05199">
    <property type="entry name" value="GMC_oxred_C"/>
    <property type="match status" value="1"/>
</dbReference>
<sequence length="524" mass="56858">MRMWTTSSRPSAKSPMPCSAAENGKNMSTLSSILASDPFSISKSTTNIDVLIVGSGTAGVTSAIELARKGLSVVILEAGPFVLPNHVGSSPFRSRGEITPQIHNLVRYRTAWSDRANYREDVASPLNNDAWSAVGGRTLFWGGCTPRFSEWDFGDWPLNYEEFAPYYDHAEALMHVSGRSEQRPPFFRGAAQDTILERLRGAGIEAEHASLGVDTQESRNGYVPRGFDCAADRLLRSGLLSQTVARGRITLVPDTLAERVDHNGHAVTGLIARGTQDDRRFRLVARHYAFAGGAIQSTRLALASGLKDVHPLVGSHIADHLFIQGLFKLNAPVNEPIYTFIPAAENRPYHIQVQGPFDETWYSPYHATVWLDCNPQGLYLLAYCFGVGEAAKSNEVHMTGQAGDGPGSMGEYVVLADRTESDLRILDEMNAFLPQVAQGMGAELVRSQINPPGAALHEIGGLRMSAEPGVGVTDTYGRFWSLGNLSVADSAAWPSQGSANSYLTITAWSLRHAEGVAAQLEEKA</sequence>
<name>A0A838XQA0_9HYPH</name>
<feature type="compositionally biased region" description="Polar residues" evidence="6">
    <location>
        <begin position="1"/>
        <end position="11"/>
    </location>
</feature>
<evidence type="ECO:0000259" key="8">
    <source>
        <dbReference type="Pfam" id="PF00890"/>
    </source>
</evidence>
<reference evidence="10 11" key="1">
    <citation type="submission" date="2020-07" db="EMBL/GenBank/DDBJ databases">
        <authorList>
            <person name="Li M."/>
        </authorList>
    </citation>
    <scope>NUCLEOTIDE SEQUENCE [LARGE SCALE GENOMIC DNA]</scope>
    <source>
        <strain evidence="10 11">DSM 23284</strain>
    </source>
</reference>
<keyword evidence="11" id="KW-1185">Reference proteome</keyword>
<dbReference type="AlphaFoldDB" id="A0A838XQA0"/>
<dbReference type="InterPro" id="IPR007867">
    <property type="entry name" value="GMC_OxRtase_C"/>
</dbReference>
<evidence type="ECO:0000259" key="9">
    <source>
        <dbReference type="Pfam" id="PF05199"/>
    </source>
</evidence>
<dbReference type="SUPFAM" id="SSF51905">
    <property type="entry name" value="FAD/NAD(P)-binding domain"/>
    <property type="match status" value="1"/>
</dbReference>
<dbReference type="GO" id="GO:0050660">
    <property type="term" value="F:flavin adenine dinucleotide binding"/>
    <property type="evidence" value="ECO:0007669"/>
    <property type="project" value="InterPro"/>
</dbReference>
<keyword evidence="4" id="KW-0274">FAD</keyword>
<accession>A0A838XQA0</accession>
<dbReference type="InterPro" id="IPR000172">
    <property type="entry name" value="GMC_OxRdtase_N"/>
</dbReference>
<evidence type="ECO:0000256" key="3">
    <source>
        <dbReference type="ARBA" id="ARBA00022630"/>
    </source>
</evidence>
<evidence type="ECO:0000256" key="6">
    <source>
        <dbReference type="SAM" id="MobiDB-lite"/>
    </source>
</evidence>
<evidence type="ECO:0000256" key="2">
    <source>
        <dbReference type="ARBA" id="ARBA00010790"/>
    </source>
</evidence>
<feature type="domain" description="Glucose-methanol-choline oxidoreductase C-terminal" evidence="9">
    <location>
        <begin position="454"/>
        <end position="507"/>
    </location>
</feature>
<evidence type="ECO:0000256" key="5">
    <source>
        <dbReference type="ARBA" id="ARBA00023002"/>
    </source>
</evidence>
<reference evidence="10 11" key="2">
    <citation type="submission" date="2020-08" db="EMBL/GenBank/DDBJ databases">
        <title>Stappia taiwanensis sp. nov., isolated from a coastal thermal spring.</title>
        <authorList>
            <person name="Kampfer P."/>
        </authorList>
    </citation>
    <scope>NUCLEOTIDE SEQUENCE [LARGE SCALE GENOMIC DNA]</scope>
    <source>
        <strain evidence="10 11">DSM 23284</strain>
    </source>
</reference>
<comment type="similarity">
    <text evidence="2">Belongs to the GMC oxidoreductase family.</text>
</comment>
<dbReference type="Pfam" id="PF00890">
    <property type="entry name" value="FAD_binding_2"/>
    <property type="match status" value="1"/>
</dbReference>
<dbReference type="PANTHER" id="PTHR42784:SF1">
    <property type="entry name" value="PYRANOSE 2-OXIDASE"/>
    <property type="match status" value="1"/>
</dbReference>
<evidence type="ECO:0000259" key="7">
    <source>
        <dbReference type="Pfam" id="PF00732"/>
    </source>
</evidence>
<feature type="domain" description="Glucose-methanol-choline oxidoreductase N-terminal" evidence="7">
    <location>
        <begin position="132"/>
        <end position="321"/>
    </location>
</feature>
<gene>
    <name evidence="10" type="ORF">H1W37_03825</name>
</gene>
<organism evidence="10 11">
    <name type="scientific">Stappia taiwanensis</name>
    <dbReference type="NCBI Taxonomy" id="992267"/>
    <lineage>
        <taxon>Bacteria</taxon>
        <taxon>Pseudomonadati</taxon>
        <taxon>Pseudomonadota</taxon>
        <taxon>Alphaproteobacteria</taxon>
        <taxon>Hyphomicrobiales</taxon>
        <taxon>Stappiaceae</taxon>
        <taxon>Stappia</taxon>
    </lineage>
</organism>
<evidence type="ECO:0000256" key="4">
    <source>
        <dbReference type="ARBA" id="ARBA00022827"/>
    </source>
</evidence>
<dbReference type="InterPro" id="IPR036188">
    <property type="entry name" value="FAD/NAD-bd_sf"/>
</dbReference>
<evidence type="ECO:0000313" key="11">
    <source>
        <dbReference type="Proteomes" id="UP000559404"/>
    </source>
</evidence>
<dbReference type="GO" id="GO:0016614">
    <property type="term" value="F:oxidoreductase activity, acting on CH-OH group of donors"/>
    <property type="evidence" value="ECO:0007669"/>
    <property type="project" value="InterPro"/>
</dbReference>
<proteinExistence type="inferred from homology"/>
<keyword evidence="5" id="KW-0560">Oxidoreductase</keyword>
<dbReference type="Gene3D" id="3.50.50.60">
    <property type="entry name" value="FAD/NAD(P)-binding domain"/>
    <property type="match status" value="2"/>
</dbReference>
<feature type="domain" description="FAD-dependent oxidoreductase 2 FAD-binding" evidence="8">
    <location>
        <begin position="49"/>
        <end position="80"/>
    </location>
</feature>
<dbReference type="InterPro" id="IPR003953">
    <property type="entry name" value="FAD-dep_OxRdtase_2_FAD-bd"/>
</dbReference>
<dbReference type="EMBL" id="JACEON010000003">
    <property type="protein sequence ID" value="MBA4610766.1"/>
    <property type="molecule type" value="Genomic_DNA"/>
</dbReference>
<dbReference type="PANTHER" id="PTHR42784">
    <property type="entry name" value="PYRANOSE 2-OXIDASE"/>
    <property type="match status" value="1"/>
</dbReference>
<evidence type="ECO:0000256" key="1">
    <source>
        <dbReference type="ARBA" id="ARBA00001974"/>
    </source>
</evidence>
<dbReference type="InterPro" id="IPR051473">
    <property type="entry name" value="P2Ox-like"/>
</dbReference>
<feature type="region of interest" description="Disordered" evidence="6">
    <location>
        <begin position="1"/>
        <end position="23"/>
    </location>
</feature>
<comment type="cofactor">
    <cofactor evidence="1">
        <name>FAD</name>
        <dbReference type="ChEBI" id="CHEBI:57692"/>
    </cofactor>
</comment>
<protein>
    <submittedName>
        <fullName evidence="10">FAD-binding protein</fullName>
    </submittedName>
</protein>
<evidence type="ECO:0000313" key="10">
    <source>
        <dbReference type="EMBL" id="MBA4610766.1"/>
    </source>
</evidence>
<comment type="caution">
    <text evidence="10">The sequence shown here is derived from an EMBL/GenBank/DDBJ whole genome shotgun (WGS) entry which is preliminary data.</text>
</comment>
<keyword evidence="3" id="KW-0285">Flavoprotein</keyword>
<dbReference type="Proteomes" id="UP000559404">
    <property type="component" value="Unassembled WGS sequence"/>
</dbReference>
<dbReference type="Pfam" id="PF00732">
    <property type="entry name" value="GMC_oxred_N"/>
    <property type="match status" value="1"/>
</dbReference>